<dbReference type="Pfam" id="PF03009">
    <property type="entry name" value="GDPD"/>
    <property type="match status" value="1"/>
</dbReference>
<feature type="region of interest" description="Disordered" evidence="5">
    <location>
        <begin position="217"/>
        <end position="238"/>
    </location>
</feature>
<evidence type="ECO:0000256" key="1">
    <source>
        <dbReference type="ARBA" id="ARBA00022737"/>
    </source>
</evidence>
<reference evidence="9" key="1">
    <citation type="journal article" date="2023" name="Genome Biol. Evol.">
        <title>First Whole Genome Sequence and Flow Cytometry Genome Size Data for the Lichen-Forming Fungus Ramalina farinacea (Ascomycota).</title>
        <authorList>
            <person name="Llewellyn T."/>
            <person name="Mian S."/>
            <person name="Hill R."/>
            <person name="Leitch I.J."/>
            <person name="Gaya E."/>
        </authorList>
    </citation>
    <scope>NUCLEOTIDE SEQUENCE</scope>
    <source>
        <strain evidence="9">LIQ254RAFAR</strain>
    </source>
</reference>
<dbReference type="PROSITE" id="PS51704">
    <property type="entry name" value="GP_PDE"/>
    <property type="match status" value="1"/>
</dbReference>
<dbReference type="Gene3D" id="3.20.20.190">
    <property type="entry name" value="Phosphatidylinositol (PI) phosphodiesterase"/>
    <property type="match status" value="1"/>
</dbReference>
<dbReference type="PANTHER" id="PTHR22958:SF23">
    <property type="entry name" value="DEPENDENT KINASE INHIBITOR PHO81, PUTATIVE (AFU_ORTHOLOGUE AFUA_4G06020)-RELATED"/>
    <property type="match status" value="1"/>
</dbReference>
<dbReference type="InterPro" id="IPR017946">
    <property type="entry name" value="PLC-like_Pdiesterase_TIM-brl"/>
</dbReference>
<dbReference type="EMBL" id="JAPUFD010000005">
    <property type="protein sequence ID" value="MDI1487357.1"/>
    <property type="molecule type" value="Genomic_DNA"/>
</dbReference>
<evidence type="ECO:0000256" key="2">
    <source>
        <dbReference type="ARBA" id="ARBA00022801"/>
    </source>
</evidence>
<evidence type="ECO:0000256" key="5">
    <source>
        <dbReference type="SAM" id="MobiDB-lite"/>
    </source>
</evidence>
<dbReference type="SUPFAM" id="SSF48403">
    <property type="entry name" value="Ankyrin repeat"/>
    <property type="match status" value="1"/>
</dbReference>
<dbReference type="InterPro" id="IPR036770">
    <property type="entry name" value="Ankyrin_rpt-contain_sf"/>
</dbReference>
<evidence type="ECO:0000259" key="6">
    <source>
        <dbReference type="PROSITE" id="PS50175"/>
    </source>
</evidence>
<dbReference type="Pfam" id="PF03105">
    <property type="entry name" value="SPX"/>
    <property type="match status" value="1"/>
</dbReference>
<dbReference type="PROSITE" id="PS50297">
    <property type="entry name" value="ANK_REP_REGION"/>
    <property type="match status" value="2"/>
</dbReference>
<gene>
    <name evidence="9" type="primary">PHO81</name>
    <name evidence="9" type="ORF">OHK93_006626</name>
</gene>
<dbReference type="GO" id="GO:0006508">
    <property type="term" value="P:proteolysis"/>
    <property type="evidence" value="ECO:0007669"/>
    <property type="project" value="InterPro"/>
</dbReference>
<evidence type="ECO:0000259" key="7">
    <source>
        <dbReference type="PROSITE" id="PS51382"/>
    </source>
</evidence>
<dbReference type="GO" id="GO:0047389">
    <property type="term" value="F:glycerophosphocholine phosphodiesterase activity"/>
    <property type="evidence" value="ECO:0007669"/>
    <property type="project" value="TreeGrafter"/>
</dbReference>
<dbReference type="SUPFAM" id="SSF51695">
    <property type="entry name" value="PLC-like phosphodiesterases"/>
    <property type="match status" value="1"/>
</dbReference>
<dbReference type="PROSITE" id="PS51382">
    <property type="entry name" value="SPX"/>
    <property type="match status" value="1"/>
</dbReference>
<keyword evidence="10" id="KW-1185">Reference proteome</keyword>
<keyword evidence="2" id="KW-0378">Hydrolase</keyword>
<evidence type="ECO:0000256" key="4">
    <source>
        <dbReference type="PROSITE-ProRule" id="PRU00023"/>
    </source>
</evidence>
<dbReference type="GO" id="GO:0046475">
    <property type="term" value="P:glycerophospholipid catabolic process"/>
    <property type="evidence" value="ECO:0007669"/>
    <property type="project" value="TreeGrafter"/>
</dbReference>
<keyword evidence="1" id="KW-0677">Repeat</keyword>
<dbReference type="Pfam" id="PF12796">
    <property type="entry name" value="Ank_2"/>
    <property type="match status" value="2"/>
</dbReference>
<accession>A0AA43QKE9</accession>
<keyword evidence="3 4" id="KW-0040">ANK repeat</keyword>
<dbReference type="PANTHER" id="PTHR22958">
    <property type="entry name" value="GLYCEROPHOSPHORYL DIESTER PHOSPHODIESTERASE"/>
    <property type="match status" value="1"/>
</dbReference>
<dbReference type="Pfam" id="PF25329">
    <property type="entry name" value="C2_GDE1"/>
    <property type="match status" value="1"/>
</dbReference>
<feature type="domain" description="Peptidase A2" evidence="6">
    <location>
        <begin position="492"/>
        <end position="584"/>
    </location>
</feature>
<protein>
    <submittedName>
        <fullName evidence="9">Phosphate system positive regulatory protein pho81</fullName>
    </submittedName>
</protein>
<dbReference type="InterPro" id="IPR030395">
    <property type="entry name" value="GP_PDE_dom"/>
</dbReference>
<comment type="caution">
    <text evidence="9">The sequence shown here is derived from an EMBL/GenBank/DDBJ whole genome shotgun (WGS) entry which is preliminary data.</text>
</comment>
<dbReference type="GO" id="GO:0004190">
    <property type="term" value="F:aspartic-type endopeptidase activity"/>
    <property type="evidence" value="ECO:0007669"/>
    <property type="project" value="InterPro"/>
</dbReference>
<proteinExistence type="predicted"/>
<feature type="repeat" description="ANK" evidence="4">
    <location>
        <begin position="475"/>
        <end position="507"/>
    </location>
</feature>
<dbReference type="PROSITE" id="PS50088">
    <property type="entry name" value="ANK_REPEAT"/>
    <property type="match status" value="3"/>
</dbReference>
<sequence length="1022" mass="113891">MIGSLTTAFFTGILDHEKFGKHLQKRQLDIPEYAASFVNYKALKKLIKQLSATPTIEAQTGSTSTSEAPDPQVALQANKATFFFRLERELEKVNAFYLQKEAELKLRLKSLLDKKRSVQARSTTASKLSASFITLEEGFQQFCNDLNKLQQFIDINNTGFSKILKKWDKTSKSRTKELYLSRAVEVQPCFNRDVISDLSDQATTSLQELGAWAEGENTRYESSRLQETSATQSPAIDNNDVEAQVSQIVRTGNADVLKEWLGRMRHSTDMGEKVTRAFLAAVGEAPEQTLTVFIESGMVDIQAEDEINERNCLHEAAISGRQFALQMGVSNNIDVSRTDVYGRAPLHYACMYGHVEMVRTLLRINHQVIDMLDHDNFTPLIHAIVHEQYDCAGQLLDDGARIDPERDSDHVPLDLACQYGATAIAELLLERNAKLLPDAEGLYPQHLVARSGIAPKTLLLLESYGADLDQRDKLYQWSPLLHAASEGHVECLRALLQRGVDIGILDEKGYSAMYYATWEGHLECMELLRGVGRTLTDEPISRLTHAPYSASMQTVTVAPKDTGGIPDLSLPPPIIPLRRYGHNFLDHKTFIQITFHSMESAPLLFYHNSKYPAARLTISSKSSDVIPRNIMLPIQEESRIVSFQIDNLTSFAIDFDIYPTFGSKIIARSVALPSLFTAIAHSSGRCCLPLFDPRLRAIGQISFDFQVIKPFGGISLDITHFATYWRATSQLDVHPTGFITGSSLSGDYVQLFVQLTKDGIPVLYPNWSIDYHGLDQHISRLTYEQCQGLSSRQARSEQLLQALAHQSVADAREIHEALASSFLALKDVLRYLPMSIHTNIHVLFPTPSQEQELGLGPSANINDFADGILKDVFEHARSMKERDSNFMRSIVFSSYNVDICTALNWKQPNYPVLLCNDLGIGSEDMAAGASVKSDGSNSMSIKEAVRVAQSNNFMGLVCSSQILNMVPSLIESIKVAGLVLVMNTTADEAWSEPASRGYRMPDGVDGILRRDGVLRFNETIDM</sequence>
<dbReference type="Proteomes" id="UP001161017">
    <property type="component" value="Unassembled WGS sequence"/>
</dbReference>
<feature type="domain" description="SPX" evidence="7">
    <location>
        <begin position="17"/>
        <end position="181"/>
    </location>
</feature>
<feature type="repeat" description="ANK" evidence="4">
    <location>
        <begin position="440"/>
        <end position="473"/>
    </location>
</feature>
<evidence type="ECO:0000313" key="10">
    <source>
        <dbReference type="Proteomes" id="UP001161017"/>
    </source>
</evidence>
<dbReference type="InterPro" id="IPR051578">
    <property type="entry name" value="GDPD"/>
</dbReference>
<organism evidence="9 10">
    <name type="scientific">Ramalina farinacea</name>
    <dbReference type="NCBI Taxonomy" id="258253"/>
    <lineage>
        <taxon>Eukaryota</taxon>
        <taxon>Fungi</taxon>
        <taxon>Dikarya</taxon>
        <taxon>Ascomycota</taxon>
        <taxon>Pezizomycotina</taxon>
        <taxon>Lecanoromycetes</taxon>
        <taxon>OSLEUM clade</taxon>
        <taxon>Lecanoromycetidae</taxon>
        <taxon>Lecanorales</taxon>
        <taxon>Lecanorineae</taxon>
        <taxon>Ramalinaceae</taxon>
        <taxon>Ramalina</taxon>
    </lineage>
</organism>
<dbReference type="InterPro" id="IPR057506">
    <property type="entry name" value="C2_GPCPD1"/>
</dbReference>
<evidence type="ECO:0000313" key="9">
    <source>
        <dbReference type="EMBL" id="MDI1487357.1"/>
    </source>
</evidence>
<dbReference type="InterPro" id="IPR002110">
    <property type="entry name" value="Ankyrin_rpt"/>
</dbReference>
<dbReference type="PROSITE" id="PS50175">
    <property type="entry name" value="ASP_PROT_RETROV"/>
    <property type="match status" value="1"/>
</dbReference>
<feature type="repeat" description="ANK" evidence="4">
    <location>
        <begin position="341"/>
        <end position="363"/>
    </location>
</feature>
<dbReference type="InterPro" id="IPR001995">
    <property type="entry name" value="Peptidase_A2_cat"/>
</dbReference>
<feature type="domain" description="GP-PDE" evidence="8">
    <location>
        <begin position="718"/>
        <end position="1019"/>
    </location>
</feature>
<name>A0AA43QKE9_9LECA</name>
<evidence type="ECO:0000256" key="3">
    <source>
        <dbReference type="ARBA" id="ARBA00023043"/>
    </source>
</evidence>
<evidence type="ECO:0000259" key="8">
    <source>
        <dbReference type="PROSITE" id="PS51704"/>
    </source>
</evidence>
<feature type="compositionally biased region" description="Polar residues" evidence="5">
    <location>
        <begin position="225"/>
        <end position="236"/>
    </location>
</feature>
<dbReference type="CDD" id="cd14483">
    <property type="entry name" value="SPX_PHO81_NUC-2_like"/>
    <property type="match status" value="1"/>
</dbReference>
<dbReference type="AlphaFoldDB" id="A0AA43QKE9"/>
<dbReference type="SMART" id="SM00248">
    <property type="entry name" value="ANK"/>
    <property type="match status" value="7"/>
</dbReference>
<dbReference type="InterPro" id="IPR004331">
    <property type="entry name" value="SPX_dom"/>
</dbReference>
<dbReference type="Gene3D" id="1.25.40.20">
    <property type="entry name" value="Ankyrin repeat-containing domain"/>
    <property type="match status" value="1"/>
</dbReference>